<dbReference type="InterPro" id="IPR002397">
    <property type="entry name" value="Cyt_P450_B"/>
</dbReference>
<dbReference type="Gene3D" id="1.10.630.10">
    <property type="entry name" value="Cytochrome P450"/>
    <property type="match status" value="1"/>
</dbReference>
<dbReference type="Pfam" id="PF00067">
    <property type="entry name" value="p450"/>
    <property type="match status" value="1"/>
</dbReference>
<evidence type="ECO:0000313" key="2">
    <source>
        <dbReference type="EMBL" id="WAL67719.1"/>
    </source>
</evidence>
<evidence type="ECO:0000313" key="3">
    <source>
        <dbReference type="Proteomes" id="UP001163203"/>
    </source>
</evidence>
<name>A0ABY7B8H9_9PSEU</name>
<organism evidence="2 3">
    <name type="scientific">Amycolatopsis cynarae</name>
    <dbReference type="NCBI Taxonomy" id="2995223"/>
    <lineage>
        <taxon>Bacteria</taxon>
        <taxon>Bacillati</taxon>
        <taxon>Actinomycetota</taxon>
        <taxon>Actinomycetes</taxon>
        <taxon>Pseudonocardiales</taxon>
        <taxon>Pseudonocardiaceae</taxon>
        <taxon>Amycolatopsis</taxon>
    </lineage>
</organism>
<reference evidence="2" key="1">
    <citation type="submission" date="2022-11" db="EMBL/GenBank/DDBJ databases">
        <authorList>
            <person name="Mo P."/>
        </authorList>
    </citation>
    <scope>NUCLEOTIDE SEQUENCE</scope>
    <source>
        <strain evidence="2">HUAS 11-8</strain>
    </source>
</reference>
<dbReference type="CDD" id="cd11033">
    <property type="entry name" value="CYP142-like"/>
    <property type="match status" value="1"/>
</dbReference>
<dbReference type="PANTHER" id="PTHR46696">
    <property type="entry name" value="P450, PUTATIVE (EUROFUNG)-RELATED"/>
    <property type="match status" value="1"/>
</dbReference>
<proteinExistence type="inferred from homology"/>
<comment type="similarity">
    <text evidence="1">Belongs to the cytochrome P450 family.</text>
</comment>
<keyword evidence="3" id="KW-1185">Reference proteome</keyword>
<evidence type="ECO:0000256" key="1">
    <source>
        <dbReference type="ARBA" id="ARBA00010617"/>
    </source>
</evidence>
<dbReference type="RefSeq" id="WP_268757813.1">
    <property type="nucleotide sequence ID" value="NZ_CP113836.1"/>
</dbReference>
<dbReference type="InterPro" id="IPR036396">
    <property type="entry name" value="Cyt_P450_sf"/>
</dbReference>
<protein>
    <submittedName>
        <fullName evidence="2">Cytochrome P450</fullName>
    </submittedName>
</protein>
<dbReference type="PRINTS" id="PR00359">
    <property type="entry name" value="BP450"/>
</dbReference>
<dbReference type="PANTHER" id="PTHR46696:SF4">
    <property type="entry name" value="BIOTIN BIOSYNTHESIS CYTOCHROME P450"/>
    <property type="match status" value="1"/>
</dbReference>
<dbReference type="SUPFAM" id="SSF48264">
    <property type="entry name" value="Cytochrome P450"/>
    <property type="match status" value="1"/>
</dbReference>
<accession>A0ABY7B8H9</accession>
<dbReference type="InterPro" id="IPR001128">
    <property type="entry name" value="Cyt_P450"/>
</dbReference>
<dbReference type="EMBL" id="CP113836">
    <property type="protein sequence ID" value="WAL67719.1"/>
    <property type="molecule type" value="Genomic_DNA"/>
</dbReference>
<gene>
    <name evidence="2" type="ORF">ORV05_08060</name>
</gene>
<dbReference type="Proteomes" id="UP001163203">
    <property type="component" value="Chromosome"/>
</dbReference>
<sequence length="420" mass="46937">MSTSTERMARRDYDPASVSHMSFWAATAEEREVVFKELRHRAPVSWQPPVAGSLAPPENDGYWAVTTNQLIAEVSTNPETFCSGLGVQFEEIPEDHLEAASSFLAMDGERHLSMRRLVSSAFTPKAVARLETMIRDRAVGLVDELLETRSGDFVRQFSQRMPMNTIYDMVGLPPEMRDEAAHLADMLVGWNDPDIAQGREPGQLVSDALVGLLTMGLEFTAQTRRAPREDIWSNLVEAEVGGQRLTDDEIASFFVLVSVAGNDTTRNSISLGAHTFARHPDQRDLLLADFDGRIGAAIEEVVRWATPVMTFRRTATKDTELGGREIRKGDWVAMFYASGNRDETVFEDPERFDITRTPNGHVGFGGGGPHYCLGHFLAKMQLRHVFGQLLHRVPDIEFDTPEFLVGNFVHAVRRLPYSLS</sequence>